<evidence type="ECO:0000313" key="9">
    <source>
        <dbReference type="Proteomes" id="UP000778578"/>
    </source>
</evidence>
<feature type="transmembrane region" description="Helical" evidence="7">
    <location>
        <begin position="396"/>
        <end position="422"/>
    </location>
</feature>
<sequence length="458" mass="45426">MSTLKSARPEVRSTAARPTTPATAAGPALASATPATVAPAPAQSASPAVRPAYRERSFVRLLIGEGASTVGDQVWYVALSWAAVRSGGPASAGAVMTASAIPRMLLLLFAGPLADRFDARRLMLGSDAARAVLMLGAAALAVLHPGVGMLVTVSLLLGAIDALFLPAAGSVRPRLLETDQLPQAAALRELALRGALVAGAPLGGLLIAGGGFRWACAVNALSFAVSMVAVWGIRPRPLPVESAAADAAAAPRTPYLRSLRDGLTAIGRNRVVGALLLVGLLTNLGFVGPMNVGLALLSDQRGWGAGGIGLLLAAFGIGAAVGAAVMLRWKVTRRIGVVVAVAVLAQAASLAAMAVLPALALSVTAAALVGVAGAVVGVSCGALGQARTPDELRGRISSVQTLLSLGVVPLAVAGTGVLAAAIGTVPALLASAGLEVLAAVPCLLVGALRTARLAGDAA</sequence>
<dbReference type="PANTHER" id="PTHR23513:SF17">
    <property type="entry name" value="MEMBRANE PROTEIN"/>
    <property type="match status" value="1"/>
</dbReference>
<keyword evidence="9" id="KW-1185">Reference proteome</keyword>
<dbReference type="InterPro" id="IPR011701">
    <property type="entry name" value="MFS"/>
</dbReference>
<keyword evidence="5 7" id="KW-0472">Membrane</keyword>
<evidence type="ECO:0000256" key="4">
    <source>
        <dbReference type="ARBA" id="ARBA00022989"/>
    </source>
</evidence>
<evidence type="ECO:0000256" key="7">
    <source>
        <dbReference type="SAM" id="Phobius"/>
    </source>
</evidence>
<comment type="caution">
    <text evidence="8">The sequence shown here is derived from an EMBL/GenBank/DDBJ whole genome shotgun (WGS) entry which is preliminary data.</text>
</comment>
<feature type="transmembrane region" description="Helical" evidence="7">
    <location>
        <begin position="428"/>
        <end position="448"/>
    </location>
</feature>
<evidence type="ECO:0000256" key="2">
    <source>
        <dbReference type="ARBA" id="ARBA00022475"/>
    </source>
</evidence>
<dbReference type="EMBL" id="JAINZZ010000006">
    <property type="protein sequence ID" value="MBY8877494.1"/>
    <property type="molecule type" value="Genomic_DNA"/>
</dbReference>
<accession>A0ABS7Q2Y0</accession>
<organism evidence="8 9">
    <name type="scientific">Actinacidiphila acidipaludis</name>
    <dbReference type="NCBI Taxonomy" id="2873382"/>
    <lineage>
        <taxon>Bacteria</taxon>
        <taxon>Bacillati</taxon>
        <taxon>Actinomycetota</taxon>
        <taxon>Actinomycetes</taxon>
        <taxon>Kitasatosporales</taxon>
        <taxon>Streptomycetaceae</taxon>
        <taxon>Actinacidiphila</taxon>
    </lineage>
</organism>
<feature type="compositionally biased region" description="Low complexity" evidence="6">
    <location>
        <begin position="14"/>
        <end position="30"/>
    </location>
</feature>
<feature type="transmembrane region" description="Helical" evidence="7">
    <location>
        <begin position="303"/>
        <end position="325"/>
    </location>
</feature>
<keyword evidence="3 7" id="KW-0812">Transmembrane</keyword>
<dbReference type="InterPro" id="IPR022324">
    <property type="entry name" value="Bacilysin_exporter_BacE_put"/>
</dbReference>
<gene>
    <name evidence="8" type="ORF">K7862_07570</name>
</gene>
<proteinExistence type="predicted"/>
<evidence type="ECO:0000313" key="8">
    <source>
        <dbReference type="EMBL" id="MBY8877494.1"/>
    </source>
</evidence>
<keyword evidence="4 7" id="KW-1133">Transmembrane helix</keyword>
<evidence type="ECO:0000256" key="5">
    <source>
        <dbReference type="ARBA" id="ARBA00023136"/>
    </source>
</evidence>
<dbReference type="PRINTS" id="PR01988">
    <property type="entry name" value="EXPORTERBACE"/>
</dbReference>
<evidence type="ECO:0000256" key="6">
    <source>
        <dbReference type="SAM" id="MobiDB-lite"/>
    </source>
</evidence>
<comment type="subcellular location">
    <subcellularLocation>
        <location evidence="1">Cell membrane</location>
        <topology evidence="1">Multi-pass membrane protein</topology>
    </subcellularLocation>
</comment>
<feature type="transmembrane region" description="Helical" evidence="7">
    <location>
        <begin position="274"/>
        <end position="297"/>
    </location>
</feature>
<evidence type="ECO:0000256" key="3">
    <source>
        <dbReference type="ARBA" id="ARBA00022692"/>
    </source>
</evidence>
<feature type="region of interest" description="Disordered" evidence="6">
    <location>
        <begin position="1"/>
        <end position="30"/>
    </location>
</feature>
<feature type="transmembrane region" description="Helical" evidence="7">
    <location>
        <begin position="190"/>
        <end position="208"/>
    </location>
</feature>
<feature type="transmembrane region" description="Helical" evidence="7">
    <location>
        <begin position="365"/>
        <end position="384"/>
    </location>
</feature>
<dbReference type="RefSeq" id="WP_222961659.1">
    <property type="nucleotide sequence ID" value="NZ_JAINZZ010000006.1"/>
</dbReference>
<name>A0ABS7Q2Y0_9ACTN</name>
<dbReference type="PANTHER" id="PTHR23513">
    <property type="entry name" value="INTEGRAL MEMBRANE EFFLUX PROTEIN-RELATED"/>
    <property type="match status" value="1"/>
</dbReference>
<dbReference type="CDD" id="cd06173">
    <property type="entry name" value="MFS_MefA_like"/>
    <property type="match status" value="1"/>
</dbReference>
<dbReference type="Proteomes" id="UP000778578">
    <property type="component" value="Unassembled WGS sequence"/>
</dbReference>
<reference evidence="8 9" key="1">
    <citation type="submission" date="2021-08" db="EMBL/GenBank/DDBJ databases">
        <title>WGS of actinomycetes from Thailand.</title>
        <authorList>
            <person name="Thawai C."/>
        </authorList>
    </citation>
    <scope>NUCLEOTIDE SEQUENCE [LARGE SCALE GENOMIC DNA]</scope>
    <source>
        <strain evidence="8 9">PLK6-54</strain>
    </source>
</reference>
<dbReference type="Gene3D" id="1.20.1250.20">
    <property type="entry name" value="MFS general substrate transporter like domains"/>
    <property type="match status" value="1"/>
</dbReference>
<feature type="transmembrane region" description="Helical" evidence="7">
    <location>
        <begin position="122"/>
        <end position="143"/>
    </location>
</feature>
<keyword evidence="2" id="KW-1003">Cell membrane</keyword>
<dbReference type="SUPFAM" id="SSF103473">
    <property type="entry name" value="MFS general substrate transporter"/>
    <property type="match status" value="1"/>
</dbReference>
<dbReference type="Pfam" id="PF07690">
    <property type="entry name" value="MFS_1"/>
    <property type="match status" value="1"/>
</dbReference>
<feature type="transmembrane region" description="Helical" evidence="7">
    <location>
        <begin position="337"/>
        <end position="359"/>
    </location>
</feature>
<dbReference type="InterPro" id="IPR036259">
    <property type="entry name" value="MFS_trans_sf"/>
</dbReference>
<protein>
    <submittedName>
        <fullName evidence="8">MFS transporter</fullName>
    </submittedName>
</protein>
<evidence type="ECO:0000256" key="1">
    <source>
        <dbReference type="ARBA" id="ARBA00004651"/>
    </source>
</evidence>